<name>A0A841KBP2_9HYPH</name>
<comment type="caution">
    <text evidence="1">The sequence shown here is derived from an EMBL/GenBank/DDBJ whole genome shotgun (WGS) entry which is preliminary data.</text>
</comment>
<accession>A0A841KBP2</accession>
<reference evidence="1 2" key="1">
    <citation type="submission" date="2020-08" db="EMBL/GenBank/DDBJ databases">
        <title>Genomic Encyclopedia of Type Strains, Phase IV (KMG-IV): sequencing the most valuable type-strain genomes for metagenomic binning, comparative biology and taxonomic classification.</title>
        <authorList>
            <person name="Goeker M."/>
        </authorList>
    </citation>
    <scope>NUCLEOTIDE SEQUENCE [LARGE SCALE GENOMIC DNA]</scope>
    <source>
        <strain evidence="1 2">DSM 101465</strain>
    </source>
</reference>
<keyword evidence="2" id="KW-1185">Reference proteome</keyword>
<evidence type="ECO:0000313" key="2">
    <source>
        <dbReference type="Proteomes" id="UP000588017"/>
    </source>
</evidence>
<evidence type="ECO:0000313" key="1">
    <source>
        <dbReference type="EMBL" id="MBB6168314.1"/>
    </source>
</evidence>
<gene>
    <name evidence="1" type="ORF">HNQ73_001944</name>
</gene>
<proteinExistence type="predicted"/>
<dbReference type="AlphaFoldDB" id="A0A841KBP2"/>
<sequence>MTMRSERGDLFFGGQRVSDVDFSIDGTVARDRTRQYRGRLGAPRDVILRAWRSGGARLQTTDGALIDIIITDAQSGAFIGRQTGRAGETPAD</sequence>
<organism evidence="1 2">
    <name type="scientific">Chelatococcus composti</name>
    <dbReference type="NCBI Taxonomy" id="1743235"/>
    <lineage>
        <taxon>Bacteria</taxon>
        <taxon>Pseudomonadati</taxon>
        <taxon>Pseudomonadota</taxon>
        <taxon>Alphaproteobacteria</taxon>
        <taxon>Hyphomicrobiales</taxon>
        <taxon>Chelatococcaceae</taxon>
        <taxon>Chelatococcus</taxon>
    </lineage>
</organism>
<dbReference type="RefSeq" id="WP_183334635.1">
    <property type="nucleotide sequence ID" value="NZ_BMHX01000004.1"/>
</dbReference>
<protein>
    <submittedName>
        <fullName evidence="1">Uncharacterized protein</fullName>
    </submittedName>
</protein>
<dbReference type="EMBL" id="JACHEH010000004">
    <property type="protein sequence ID" value="MBB6168314.1"/>
    <property type="molecule type" value="Genomic_DNA"/>
</dbReference>
<dbReference type="Proteomes" id="UP000588017">
    <property type="component" value="Unassembled WGS sequence"/>
</dbReference>